<evidence type="ECO:0000313" key="2">
    <source>
        <dbReference type="Proteomes" id="UP001273209"/>
    </source>
</evidence>
<reference evidence="1" key="1">
    <citation type="submission" date="2023-11" db="EMBL/GenBank/DDBJ databases">
        <title>The genome sequences of three competitors of mushroom-forming fungi.</title>
        <authorList>
            <person name="Beijen E."/>
            <person name="Ohm R.A."/>
        </authorList>
    </citation>
    <scope>NUCLEOTIDE SEQUENCE</scope>
    <source>
        <strain evidence="1">CBS 100526</strain>
    </source>
</reference>
<protein>
    <submittedName>
        <fullName evidence="1">Uncharacterized protein</fullName>
    </submittedName>
</protein>
<dbReference type="GeneID" id="87921747"/>
<keyword evidence="2" id="KW-1185">Reference proteome</keyword>
<accession>A0AAE1IMI6</accession>
<dbReference type="RefSeq" id="XP_062759938.1">
    <property type="nucleotide sequence ID" value="XM_062894242.1"/>
</dbReference>
<dbReference type="AlphaFoldDB" id="A0AAE1IMI6"/>
<sequence>MPLLSSPPLVVGKATRADNVLLRFSESSGNFDTRAHADLILVTVAFVTNASTPPTRASRQSLVDLLGPRA</sequence>
<comment type="caution">
    <text evidence="1">The sequence shown here is derived from an EMBL/GenBank/DDBJ whole genome shotgun (WGS) entry which is preliminary data.</text>
</comment>
<name>A0AAE1IMI6_9HYPO</name>
<proteinExistence type="predicted"/>
<dbReference type="EMBL" id="JAWRVG010000002">
    <property type="protein sequence ID" value="KAK4084234.1"/>
    <property type="molecule type" value="Genomic_DNA"/>
</dbReference>
<dbReference type="Proteomes" id="UP001273209">
    <property type="component" value="Unassembled WGS sequence"/>
</dbReference>
<organism evidence="1 2">
    <name type="scientific">Trichoderma aggressivum f. europaeum</name>
    <dbReference type="NCBI Taxonomy" id="173218"/>
    <lineage>
        <taxon>Eukaryota</taxon>
        <taxon>Fungi</taxon>
        <taxon>Dikarya</taxon>
        <taxon>Ascomycota</taxon>
        <taxon>Pezizomycotina</taxon>
        <taxon>Sordariomycetes</taxon>
        <taxon>Hypocreomycetidae</taxon>
        <taxon>Hypocreales</taxon>
        <taxon>Hypocreaceae</taxon>
        <taxon>Trichoderma</taxon>
    </lineage>
</organism>
<gene>
    <name evidence="1" type="ORF">Triagg1_714</name>
</gene>
<evidence type="ECO:0000313" key="1">
    <source>
        <dbReference type="EMBL" id="KAK4084234.1"/>
    </source>
</evidence>